<dbReference type="Proteomes" id="UP000012101">
    <property type="component" value="Unassembled WGS sequence"/>
</dbReference>
<dbReference type="AlphaFoldDB" id="M6FTI3"/>
<dbReference type="EMBL" id="AFJM02000028">
    <property type="protein sequence ID" value="EMM73399.1"/>
    <property type="molecule type" value="Genomic_DNA"/>
</dbReference>
<evidence type="ECO:0000313" key="1">
    <source>
        <dbReference type="EMBL" id="EMM73399.1"/>
    </source>
</evidence>
<evidence type="ECO:0000313" key="2">
    <source>
        <dbReference type="Proteomes" id="UP000012101"/>
    </source>
</evidence>
<accession>M6FTI3</accession>
<comment type="caution">
    <text evidence="1">The sequence shown here is derived from an EMBL/GenBank/DDBJ whole genome shotgun (WGS) entry which is preliminary data.</text>
</comment>
<name>M6FTI3_9LEPT</name>
<proteinExistence type="predicted"/>
<organism evidence="1 2">
    <name type="scientific">Leptospira weilii str. 2006001855</name>
    <dbReference type="NCBI Taxonomy" id="996804"/>
    <lineage>
        <taxon>Bacteria</taxon>
        <taxon>Pseudomonadati</taxon>
        <taxon>Spirochaetota</taxon>
        <taxon>Spirochaetia</taxon>
        <taxon>Leptospirales</taxon>
        <taxon>Leptospiraceae</taxon>
        <taxon>Leptospira</taxon>
    </lineage>
</organism>
<reference evidence="1 2" key="1">
    <citation type="submission" date="2013-01" db="EMBL/GenBank/DDBJ databases">
        <authorList>
            <person name="Harkins D.M."/>
            <person name="Durkin A.S."/>
            <person name="Brinkac L.M."/>
            <person name="Haft D.H."/>
            <person name="Selengut J.D."/>
            <person name="Sanka R."/>
            <person name="DePew J."/>
            <person name="Purushe J."/>
            <person name="Hospenthal D.R."/>
            <person name="Murray C.K."/>
            <person name="Pimentel G."/>
            <person name="Wasfy M."/>
            <person name="Vinetz J.M."/>
            <person name="Sutton G.G."/>
            <person name="Nierman W.C."/>
            <person name="Fouts D.E."/>
        </authorList>
    </citation>
    <scope>NUCLEOTIDE SEQUENCE [LARGE SCALE GENOMIC DNA]</scope>
    <source>
        <strain evidence="1 2">2006001855</strain>
    </source>
</reference>
<protein>
    <submittedName>
        <fullName evidence="1">Uncharacterized protein</fullName>
    </submittedName>
</protein>
<gene>
    <name evidence="1" type="ORF">LEP1GSC038_2639</name>
</gene>
<sequence>MNPFYFLCRKILCPFLSLLSYLPLLILVFTDKSVEAQIQIGGQYYSGLLWGENEILSSEYYNDGSFLRTDQDFILAAGRNWKGDPPPSRGSFLFEKKEFITAGFLTTKRFLFWKKEKPKTDSEQFPCWKKVFASILNFFLSATT</sequence>